<comment type="subcellular location">
    <subcellularLocation>
        <location evidence="1">Membrane</location>
        <topology evidence="1">Multi-pass membrane protein</topology>
    </subcellularLocation>
</comment>
<feature type="region of interest" description="Disordered" evidence="7">
    <location>
        <begin position="165"/>
        <end position="198"/>
    </location>
</feature>
<dbReference type="EMBL" id="JBDIVE010000003">
    <property type="protein sequence ID" value="MEN3068566.1"/>
    <property type="molecule type" value="Genomic_DNA"/>
</dbReference>
<dbReference type="InterPro" id="IPR002524">
    <property type="entry name" value="Cation_efflux"/>
</dbReference>
<dbReference type="Pfam" id="PF01545">
    <property type="entry name" value="Cation_efflux"/>
    <property type="match status" value="1"/>
</dbReference>
<feature type="transmembrane region" description="Helical" evidence="8">
    <location>
        <begin position="35"/>
        <end position="54"/>
    </location>
</feature>
<evidence type="ECO:0000256" key="1">
    <source>
        <dbReference type="ARBA" id="ARBA00004141"/>
    </source>
</evidence>
<evidence type="ECO:0000256" key="2">
    <source>
        <dbReference type="ARBA" id="ARBA00022448"/>
    </source>
</evidence>
<dbReference type="PANTHER" id="PTHR45755">
    <property type="match status" value="1"/>
</dbReference>
<proteinExistence type="predicted"/>
<dbReference type="InterPro" id="IPR045316">
    <property type="entry name" value="Msc2-like"/>
</dbReference>
<evidence type="ECO:0000259" key="9">
    <source>
        <dbReference type="Pfam" id="PF01545"/>
    </source>
</evidence>
<feature type="transmembrane region" description="Helical" evidence="8">
    <location>
        <begin position="209"/>
        <end position="229"/>
    </location>
</feature>
<keyword evidence="6 8" id="KW-0472">Membrane</keyword>
<gene>
    <name evidence="10" type="primary">dmeF</name>
    <name evidence="10" type="ORF">ABDB84_08760</name>
</gene>
<evidence type="ECO:0000256" key="6">
    <source>
        <dbReference type="ARBA" id="ARBA00023136"/>
    </source>
</evidence>
<sequence length="348" mass="38083">MSVSGPAQDVSHAAAWHLPHRFDEGNPAAERSTRLVLGITLLMMVAEIIGGLYSNSMALLADGWHMSSHAVAIGMAALAYALARRHAHDTRYAWGTWKIEVLGGFVSALLLLLVAAAMLWGSVERLFAPLAIHYTEAIWIAVIGLVVNLVCAALLHGAHDHDHGHGHSHDHALAHDDHDHDDHDHDHDHDDHDDHAHAHHGEDVNLRSAYVHVLADAATSLLAIAALLGGSWLGWWWLDSVIGMVGAVVVAVWALGLLRETGAVLLDHERHLPVGERVRARVLDTANGGDIEISDLHVWRVGRSRYACVLGLVTHRAELQPDDVRGWLRSLPELYHVNVEINRCSACR</sequence>
<dbReference type="NCBIfam" id="NF033827">
    <property type="entry name" value="CDF_efflux_DmeF"/>
    <property type="match status" value="1"/>
</dbReference>
<dbReference type="SUPFAM" id="SSF161111">
    <property type="entry name" value="Cation efflux protein transmembrane domain-like"/>
    <property type="match status" value="1"/>
</dbReference>
<feature type="domain" description="Cation efflux protein transmembrane" evidence="9">
    <location>
        <begin position="36"/>
        <end position="266"/>
    </location>
</feature>
<evidence type="ECO:0000313" key="10">
    <source>
        <dbReference type="EMBL" id="MEN3068566.1"/>
    </source>
</evidence>
<feature type="transmembrane region" description="Helical" evidence="8">
    <location>
        <begin position="95"/>
        <end position="117"/>
    </location>
</feature>
<keyword evidence="3 8" id="KW-0812">Transmembrane</keyword>
<keyword evidence="11" id="KW-1185">Reference proteome</keyword>
<evidence type="ECO:0000256" key="3">
    <source>
        <dbReference type="ARBA" id="ARBA00022692"/>
    </source>
</evidence>
<feature type="transmembrane region" description="Helical" evidence="8">
    <location>
        <begin position="66"/>
        <end position="83"/>
    </location>
</feature>
<name>A0ABU9YXX6_9RHOO</name>
<dbReference type="InterPro" id="IPR027469">
    <property type="entry name" value="Cation_efflux_TMD_sf"/>
</dbReference>
<dbReference type="PANTHER" id="PTHR45755:SF4">
    <property type="entry name" value="ZINC TRANSPORTER 7"/>
    <property type="match status" value="1"/>
</dbReference>
<keyword evidence="2" id="KW-0813">Transport</keyword>
<evidence type="ECO:0000256" key="7">
    <source>
        <dbReference type="SAM" id="MobiDB-lite"/>
    </source>
</evidence>
<feature type="transmembrane region" description="Helical" evidence="8">
    <location>
        <begin position="137"/>
        <end position="155"/>
    </location>
</feature>
<dbReference type="InterPro" id="IPR058533">
    <property type="entry name" value="Cation_efflux_TM"/>
</dbReference>
<evidence type="ECO:0000256" key="4">
    <source>
        <dbReference type="ARBA" id="ARBA00022989"/>
    </source>
</evidence>
<keyword evidence="4 8" id="KW-1133">Transmembrane helix</keyword>
<dbReference type="Proteomes" id="UP001410394">
    <property type="component" value="Unassembled WGS sequence"/>
</dbReference>
<organism evidence="10 11">
    <name type="scientific">Uliginosibacterium sediminicola</name>
    <dbReference type="NCBI Taxonomy" id="2024550"/>
    <lineage>
        <taxon>Bacteria</taxon>
        <taxon>Pseudomonadati</taxon>
        <taxon>Pseudomonadota</taxon>
        <taxon>Betaproteobacteria</taxon>
        <taxon>Rhodocyclales</taxon>
        <taxon>Zoogloeaceae</taxon>
        <taxon>Uliginosibacterium</taxon>
    </lineage>
</organism>
<dbReference type="Gene3D" id="1.20.1510.10">
    <property type="entry name" value="Cation efflux protein transmembrane domain"/>
    <property type="match status" value="1"/>
</dbReference>
<evidence type="ECO:0000256" key="5">
    <source>
        <dbReference type="ARBA" id="ARBA00023065"/>
    </source>
</evidence>
<dbReference type="RefSeq" id="WP_345919331.1">
    <property type="nucleotide sequence ID" value="NZ_JBDIVE010000003.1"/>
</dbReference>
<dbReference type="NCBIfam" id="TIGR01297">
    <property type="entry name" value="CDF"/>
    <property type="match status" value="1"/>
</dbReference>
<accession>A0ABU9YXX6</accession>
<comment type="caution">
    <text evidence="10">The sequence shown here is derived from an EMBL/GenBank/DDBJ whole genome shotgun (WGS) entry which is preliminary data.</text>
</comment>
<feature type="transmembrane region" description="Helical" evidence="8">
    <location>
        <begin position="235"/>
        <end position="258"/>
    </location>
</feature>
<keyword evidence="5" id="KW-0406">Ion transport</keyword>
<protein>
    <submittedName>
        <fullName evidence="10">CDF family Co(II)/Ni(II) efflux transporter DmeF</fullName>
    </submittedName>
</protein>
<reference evidence="10 11" key="1">
    <citation type="journal article" date="2018" name="Int. J. Syst. Evol. Microbiol.">
        <title>Uliginosibacterium sediminicola sp. nov., isolated from freshwater sediment.</title>
        <authorList>
            <person name="Hwang W.M."/>
            <person name="Kim S.M."/>
            <person name="Kang K."/>
            <person name="Ahn T.Y."/>
        </authorList>
    </citation>
    <scope>NUCLEOTIDE SEQUENCE [LARGE SCALE GENOMIC DNA]</scope>
    <source>
        <strain evidence="10 11">M1-21</strain>
    </source>
</reference>
<evidence type="ECO:0000313" key="11">
    <source>
        <dbReference type="Proteomes" id="UP001410394"/>
    </source>
</evidence>
<evidence type="ECO:0000256" key="8">
    <source>
        <dbReference type="SAM" id="Phobius"/>
    </source>
</evidence>